<proteinExistence type="predicted"/>
<keyword evidence="5" id="KW-0694">RNA-binding</keyword>
<dbReference type="Pfam" id="PF13602">
    <property type="entry name" value="ADH_zinc_N_2"/>
    <property type="match status" value="1"/>
</dbReference>
<dbReference type="RefSeq" id="WP_071857288.1">
    <property type="nucleotide sequence ID" value="NZ_JBHSHK010000001.1"/>
</dbReference>
<dbReference type="PANTHER" id="PTHR44154:SF1">
    <property type="entry name" value="QUINONE OXIDOREDUCTASE"/>
    <property type="match status" value="1"/>
</dbReference>
<reference evidence="7 8" key="1">
    <citation type="submission" date="2014-12" db="EMBL/GenBank/DDBJ databases">
        <title>Draft genome sequences of 29 type strains of Enterococci.</title>
        <authorList>
            <person name="Zhong Z."/>
            <person name="Sun Z."/>
            <person name="Liu W."/>
            <person name="Zhang W."/>
            <person name="Zhang H."/>
        </authorList>
    </citation>
    <scope>NUCLEOTIDE SEQUENCE [LARGE SCALE GENOMIC DNA]</scope>
    <source>
        <strain evidence="7 8">DSM 17122</strain>
    </source>
</reference>
<dbReference type="Gene3D" id="3.40.50.720">
    <property type="entry name" value="NAD(P)-binding Rossmann-like Domain"/>
    <property type="match status" value="1"/>
</dbReference>
<protein>
    <submittedName>
        <fullName evidence="7">Zinc-binding dehydrogenase</fullName>
    </submittedName>
</protein>
<dbReference type="AlphaFoldDB" id="A0A1L8TPP0"/>
<dbReference type="Pfam" id="PF08240">
    <property type="entry name" value="ADH_N"/>
    <property type="match status" value="1"/>
</dbReference>
<comment type="subcellular location">
    <subcellularLocation>
        <location evidence="1">Cytoplasm</location>
    </subcellularLocation>
</comment>
<evidence type="ECO:0000256" key="4">
    <source>
        <dbReference type="ARBA" id="ARBA00022857"/>
    </source>
</evidence>
<dbReference type="SUPFAM" id="SSF51735">
    <property type="entry name" value="NAD(P)-binding Rossmann-fold domains"/>
    <property type="match status" value="1"/>
</dbReference>
<dbReference type="InterPro" id="IPR002364">
    <property type="entry name" value="Quin_OxRdtase/zeta-crystal_CS"/>
</dbReference>
<organism evidence="7 8">
    <name type="scientific">Enterococcus hermanniensis</name>
    <dbReference type="NCBI Taxonomy" id="249189"/>
    <lineage>
        <taxon>Bacteria</taxon>
        <taxon>Bacillati</taxon>
        <taxon>Bacillota</taxon>
        <taxon>Bacilli</taxon>
        <taxon>Lactobacillales</taxon>
        <taxon>Enterococcaceae</taxon>
        <taxon>Enterococcus</taxon>
    </lineage>
</organism>
<keyword evidence="8" id="KW-1185">Reference proteome</keyword>
<evidence type="ECO:0000256" key="2">
    <source>
        <dbReference type="ARBA" id="ARBA00011881"/>
    </source>
</evidence>
<dbReference type="OrthoDB" id="9792162at2"/>
<dbReference type="InterPro" id="IPR051603">
    <property type="entry name" value="Zinc-ADH_QOR/CCCR"/>
</dbReference>
<keyword evidence="4" id="KW-0521">NADP</keyword>
<dbReference type="STRING" id="249189.RV04_GL001359"/>
<dbReference type="InterPro" id="IPR013154">
    <property type="entry name" value="ADH-like_N"/>
</dbReference>
<dbReference type="SMART" id="SM00829">
    <property type="entry name" value="PKS_ER"/>
    <property type="match status" value="1"/>
</dbReference>
<evidence type="ECO:0000313" key="7">
    <source>
        <dbReference type="EMBL" id="OJG46193.1"/>
    </source>
</evidence>
<sequence length="300" mass="31394">MKTLQYNDFGGLEVLNLIELAEPTVTAETIKVNVTTIGLNPMDWLIMSNKELATNFGVQLPQIFGYDFSGIVTAVGPKDSMFKVGDRVFGSTMTGSAAEYILVQPNQLYLTPDAVSDEVAATIAIAGGTAIDAVNKAAITKDDTVLIGGAAGGVGIFAIQLAKIKGAKVIGTASNATSNFLSSLGAEQVTYGPGLAKRLADKNITATIDLYSHEALDAAIELGVSPHKLSTIIGFPEPPKGVSYATGSNATPIDMELVIHAVASGKIQVPIENNFPIENFKEAIAASMARHTHGKLVLSF</sequence>
<comment type="caution">
    <text evidence="7">The sequence shown here is derived from an EMBL/GenBank/DDBJ whole genome shotgun (WGS) entry which is preliminary data.</text>
</comment>
<dbReference type="PANTHER" id="PTHR44154">
    <property type="entry name" value="QUINONE OXIDOREDUCTASE"/>
    <property type="match status" value="1"/>
</dbReference>
<dbReference type="GO" id="GO:0008270">
    <property type="term" value="F:zinc ion binding"/>
    <property type="evidence" value="ECO:0007669"/>
    <property type="project" value="InterPro"/>
</dbReference>
<dbReference type="CDD" id="cd05289">
    <property type="entry name" value="MDR_like_2"/>
    <property type="match status" value="1"/>
</dbReference>
<evidence type="ECO:0000259" key="6">
    <source>
        <dbReference type="SMART" id="SM00829"/>
    </source>
</evidence>
<gene>
    <name evidence="7" type="ORF">RV04_GL001359</name>
</gene>
<comment type="subunit">
    <text evidence="2">Homotetramer.</text>
</comment>
<dbReference type="SUPFAM" id="SSF50129">
    <property type="entry name" value="GroES-like"/>
    <property type="match status" value="1"/>
</dbReference>
<evidence type="ECO:0000256" key="1">
    <source>
        <dbReference type="ARBA" id="ARBA00004496"/>
    </source>
</evidence>
<feature type="domain" description="Enoyl reductase (ER)" evidence="6">
    <location>
        <begin position="10"/>
        <end position="298"/>
    </location>
</feature>
<dbReference type="GO" id="GO:0005737">
    <property type="term" value="C:cytoplasm"/>
    <property type="evidence" value="ECO:0007669"/>
    <property type="project" value="UniProtKB-SubCell"/>
</dbReference>
<dbReference type="InterPro" id="IPR011032">
    <property type="entry name" value="GroES-like_sf"/>
</dbReference>
<dbReference type="InterPro" id="IPR020843">
    <property type="entry name" value="ER"/>
</dbReference>
<evidence type="ECO:0000256" key="3">
    <source>
        <dbReference type="ARBA" id="ARBA00022490"/>
    </source>
</evidence>
<dbReference type="Proteomes" id="UP000182077">
    <property type="component" value="Unassembled WGS sequence"/>
</dbReference>
<dbReference type="GO" id="GO:0016491">
    <property type="term" value="F:oxidoreductase activity"/>
    <property type="evidence" value="ECO:0007669"/>
    <property type="project" value="InterPro"/>
</dbReference>
<dbReference type="PROSITE" id="PS01162">
    <property type="entry name" value="QOR_ZETA_CRYSTAL"/>
    <property type="match status" value="1"/>
</dbReference>
<accession>A0A1L8TPP0</accession>
<evidence type="ECO:0000256" key="5">
    <source>
        <dbReference type="ARBA" id="ARBA00022884"/>
    </source>
</evidence>
<evidence type="ECO:0000313" key="8">
    <source>
        <dbReference type="Proteomes" id="UP000182077"/>
    </source>
</evidence>
<name>A0A1L8TPP0_9ENTE</name>
<dbReference type="EMBL" id="JXKQ01000003">
    <property type="protein sequence ID" value="OJG46193.1"/>
    <property type="molecule type" value="Genomic_DNA"/>
</dbReference>
<dbReference type="Gene3D" id="3.90.180.10">
    <property type="entry name" value="Medium-chain alcohol dehydrogenases, catalytic domain"/>
    <property type="match status" value="1"/>
</dbReference>
<keyword evidence="3" id="KW-0963">Cytoplasm</keyword>
<dbReference type="GO" id="GO:0003723">
    <property type="term" value="F:RNA binding"/>
    <property type="evidence" value="ECO:0007669"/>
    <property type="project" value="UniProtKB-KW"/>
</dbReference>
<dbReference type="InterPro" id="IPR036291">
    <property type="entry name" value="NAD(P)-bd_dom_sf"/>
</dbReference>